<evidence type="ECO:0000313" key="10">
    <source>
        <dbReference type="EMBL" id="MDG4475165.1"/>
    </source>
</evidence>
<comment type="similarity">
    <text evidence="6">Belongs to the ABC-4 integral membrane protein family.</text>
</comment>
<organism evidence="10 11">
    <name type="scientific">Thiovibrio frasassiensis</name>
    <dbReference type="NCBI Taxonomy" id="2984131"/>
    <lineage>
        <taxon>Bacteria</taxon>
        <taxon>Pseudomonadati</taxon>
        <taxon>Thermodesulfobacteriota</taxon>
        <taxon>Desulfobulbia</taxon>
        <taxon>Desulfobulbales</taxon>
        <taxon>Thiovibrionaceae</taxon>
        <taxon>Thiovibrio</taxon>
    </lineage>
</organism>
<comment type="caution">
    <text evidence="10">The sequence shown here is derived from an EMBL/GenBank/DDBJ whole genome shotgun (WGS) entry which is preliminary data.</text>
</comment>
<protein>
    <submittedName>
        <fullName evidence="10">ABC transporter permease</fullName>
    </submittedName>
</protein>
<dbReference type="GO" id="GO:0005886">
    <property type="term" value="C:plasma membrane"/>
    <property type="evidence" value="ECO:0007669"/>
    <property type="project" value="UniProtKB-SubCell"/>
</dbReference>
<evidence type="ECO:0000256" key="4">
    <source>
        <dbReference type="ARBA" id="ARBA00022989"/>
    </source>
</evidence>
<evidence type="ECO:0000256" key="1">
    <source>
        <dbReference type="ARBA" id="ARBA00004651"/>
    </source>
</evidence>
<dbReference type="EMBL" id="JAPHEH010000001">
    <property type="protein sequence ID" value="MDG4475165.1"/>
    <property type="molecule type" value="Genomic_DNA"/>
</dbReference>
<dbReference type="RefSeq" id="WP_307632140.1">
    <property type="nucleotide sequence ID" value="NZ_JAPHEH010000001.1"/>
</dbReference>
<dbReference type="GO" id="GO:0022857">
    <property type="term" value="F:transmembrane transporter activity"/>
    <property type="evidence" value="ECO:0007669"/>
    <property type="project" value="TreeGrafter"/>
</dbReference>
<comment type="subcellular location">
    <subcellularLocation>
        <location evidence="1">Cell membrane</location>
        <topology evidence="1">Multi-pass membrane protein</topology>
    </subcellularLocation>
</comment>
<dbReference type="PANTHER" id="PTHR30572">
    <property type="entry name" value="MEMBRANE COMPONENT OF TRANSPORTER-RELATED"/>
    <property type="match status" value="1"/>
</dbReference>
<keyword evidence="5 7" id="KW-0472">Membrane</keyword>
<feature type="domain" description="ABC3 transporter permease C-terminal" evidence="8">
    <location>
        <begin position="336"/>
        <end position="448"/>
    </location>
</feature>
<feature type="transmembrane region" description="Helical" evidence="7">
    <location>
        <begin position="419"/>
        <end position="438"/>
    </location>
</feature>
<dbReference type="InterPro" id="IPR050250">
    <property type="entry name" value="Macrolide_Exporter_MacB"/>
</dbReference>
<feature type="transmembrane region" description="Helical" evidence="7">
    <location>
        <begin position="21"/>
        <end position="39"/>
    </location>
</feature>
<sequence>MMVYTTARTAFRALRRNPLRAMLTTLGIVIGVGAVIAMMEIGAGASAALKKTIASMGANVLVIRPGTASSGGVSFGAGSTTTLTPEDSLAILRECPAVRNATPMVRARTQVVYGNRNWVPNAIYGTTPAYLDVQDWSILAEGEPFSDRDVLNGNRVCILGKSLVRELFEGESAVGKEIRIKNIAFRVIGVLTPKGANMMGFDQDDVILAPWTTIKYRVTGASLSTANQSTATAADSVNTLSNLYPTAQRSLYPERSAVQQANNPMPVRFANIDQIMAAANSSAEIPLAIEQIAGVLRERHRIRNGEPDDFNIRDMAELTKTLSTTTSLMTNLLLAVAMISLVVGGVGIMNIMLVSVTERTREIGLRMAVGARGKDILRQFLVEAVVLCLTGGAMGIVLGHGGSLLVKLLLKWPVETSPAAIATAVLVSAGVGIIFGFYPAWKASRLDPIEALRYE</sequence>
<evidence type="ECO:0000256" key="7">
    <source>
        <dbReference type="SAM" id="Phobius"/>
    </source>
</evidence>
<proteinExistence type="inferred from homology"/>
<dbReference type="InterPro" id="IPR003838">
    <property type="entry name" value="ABC3_permease_C"/>
</dbReference>
<evidence type="ECO:0000256" key="2">
    <source>
        <dbReference type="ARBA" id="ARBA00022475"/>
    </source>
</evidence>
<evidence type="ECO:0000256" key="3">
    <source>
        <dbReference type="ARBA" id="ARBA00022692"/>
    </source>
</evidence>
<evidence type="ECO:0000259" key="8">
    <source>
        <dbReference type="Pfam" id="PF02687"/>
    </source>
</evidence>
<evidence type="ECO:0000256" key="6">
    <source>
        <dbReference type="ARBA" id="ARBA00038076"/>
    </source>
</evidence>
<reference evidence="10" key="1">
    <citation type="journal article" date="2022" name="bioRxiv">
        <title>Thiovibrio frasassiensisgen. nov., sp. nov., an autotrophic, elemental sulfur disproportionating bacterium isolated from sulfidic karst sediment, and proposal of Thiovibrionaceae fam. nov.</title>
        <authorList>
            <person name="Aronson H."/>
            <person name="Thomas C."/>
            <person name="Bhattacharyya M."/>
            <person name="Eckstein S."/>
            <person name="Jensen S."/>
            <person name="Barco R."/>
            <person name="Macalady J."/>
            <person name="Amend J."/>
        </authorList>
    </citation>
    <scope>NUCLEOTIDE SEQUENCE</scope>
    <source>
        <strain evidence="10">RS19-109</strain>
    </source>
</reference>
<feature type="transmembrane region" description="Helical" evidence="7">
    <location>
        <begin position="376"/>
        <end position="399"/>
    </location>
</feature>
<dbReference type="PANTHER" id="PTHR30572:SF4">
    <property type="entry name" value="ABC TRANSPORTER PERMEASE YTRF"/>
    <property type="match status" value="1"/>
</dbReference>
<evidence type="ECO:0000259" key="9">
    <source>
        <dbReference type="Pfam" id="PF12704"/>
    </source>
</evidence>
<keyword evidence="2" id="KW-1003">Cell membrane</keyword>
<keyword evidence="4 7" id="KW-1133">Transmembrane helix</keyword>
<dbReference type="AlphaFoldDB" id="A0A9X4MG00"/>
<dbReference type="InterPro" id="IPR025857">
    <property type="entry name" value="MacB_PCD"/>
</dbReference>
<accession>A0A9X4MG00</accession>
<dbReference type="Proteomes" id="UP001154240">
    <property type="component" value="Unassembled WGS sequence"/>
</dbReference>
<keyword evidence="3 7" id="KW-0812">Transmembrane</keyword>
<feature type="domain" description="MacB-like periplasmic core" evidence="9">
    <location>
        <begin position="22"/>
        <end position="234"/>
    </location>
</feature>
<dbReference type="Pfam" id="PF02687">
    <property type="entry name" value="FtsX"/>
    <property type="match status" value="1"/>
</dbReference>
<name>A0A9X4MG00_9BACT</name>
<gene>
    <name evidence="10" type="ORF">OLX77_03200</name>
</gene>
<evidence type="ECO:0000256" key="5">
    <source>
        <dbReference type="ARBA" id="ARBA00023136"/>
    </source>
</evidence>
<evidence type="ECO:0000313" key="11">
    <source>
        <dbReference type="Proteomes" id="UP001154240"/>
    </source>
</evidence>
<keyword evidence="11" id="KW-1185">Reference proteome</keyword>
<feature type="transmembrane region" description="Helical" evidence="7">
    <location>
        <begin position="332"/>
        <end position="356"/>
    </location>
</feature>
<reference evidence="10" key="2">
    <citation type="submission" date="2022-10" db="EMBL/GenBank/DDBJ databases">
        <authorList>
            <person name="Aronson H.S."/>
        </authorList>
    </citation>
    <scope>NUCLEOTIDE SEQUENCE</scope>
    <source>
        <strain evidence="10">RS19-109</strain>
    </source>
</reference>
<dbReference type="Pfam" id="PF12704">
    <property type="entry name" value="MacB_PCD"/>
    <property type="match status" value="1"/>
</dbReference>